<sequence>MWQALGLAWELGYTISIPLVILALAGRLADKWLGTAPWLLLVGALISIFISTWLVYRKTKNIISGEVIDDKVVKKETDNNSADSKL</sequence>
<name>A0A1G2Q617_9BACT</name>
<evidence type="ECO:0000313" key="3">
    <source>
        <dbReference type="Proteomes" id="UP000178199"/>
    </source>
</evidence>
<keyword evidence="1" id="KW-0812">Transmembrane</keyword>
<dbReference type="Proteomes" id="UP000178199">
    <property type="component" value="Unassembled WGS sequence"/>
</dbReference>
<protein>
    <recommendedName>
        <fullName evidence="4">AtpZ/AtpI family protein</fullName>
    </recommendedName>
</protein>
<evidence type="ECO:0000256" key="1">
    <source>
        <dbReference type="SAM" id="Phobius"/>
    </source>
</evidence>
<reference evidence="2 3" key="1">
    <citation type="journal article" date="2016" name="Nat. Commun.">
        <title>Thousands of microbial genomes shed light on interconnected biogeochemical processes in an aquifer system.</title>
        <authorList>
            <person name="Anantharaman K."/>
            <person name="Brown C.T."/>
            <person name="Hug L.A."/>
            <person name="Sharon I."/>
            <person name="Castelle C.J."/>
            <person name="Probst A.J."/>
            <person name="Thomas B.C."/>
            <person name="Singh A."/>
            <person name="Wilkins M.J."/>
            <person name="Karaoz U."/>
            <person name="Brodie E.L."/>
            <person name="Williams K.H."/>
            <person name="Hubbard S.S."/>
            <person name="Banfield J.F."/>
        </authorList>
    </citation>
    <scope>NUCLEOTIDE SEQUENCE [LARGE SCALE GENOMIC DNA]</scope>
</reference>
<dbReference type="Pfam" id="PF09527">
    <property type="entry name" value="ATPase_gene1"/>
    <property type="match status" value="1"/>
</dbReference>
<evidence type="ECO:0000313" key="2">
    <source>
        <dbReference type="EMBL" id="OHA55985.1"/>
    </source>
</evidence>
<organism evidence="2 3">
    <name type="scientific">Candidatus Veblenbacteria bacterium RIFOXYC1_FULL_42_9</name>
    <dbReference type="NCBI Taxonomy" id="1802427"/>
    <lineage>
        <taxon>Bacteria</taxon>
        <taxon>Candidatus Vebleniibacteriota</taxon>
    </lineage>
</organism>
<evidence type="ECO:0008006" key="4">
    <source>
        <dbReference type="Google" id="ProtNLM"/>
    </source>
</evidence>
<dbReference type="InterPro" id="IPR032820">
    <property type="entry name" value="ATPase_put"/>
</dbReference>
<proteinExistence type="predicted"/>
<accession>A0A1G2Q617</accession>
<dbReference type="EMBL" id="MHTD01000015">
    <property type="protein sequence ID" value="OHA55985.1"/>
    <property type="molecule type" value="Genomic_DNA"/>
</dbReference>
<comment type="caution">
    <text evidence="2">The sequence shown here is derived from an EMBL/GenBank/DDBJ whole genome shotgun (WGS) entry which is preliminary data.</text>
</comment>
<keyword evidence="1" id="KW-0472">Membrane</keyword>
<gene>
    <name evidence="2" type="ORF">A2429_01935</name>
</gene>
<keyword evidence="1" id="KW-1133">Transmembrane helix</keyword>
<feature type="transmembrane region" description="Helical" evidence="1">
    <location>
        <begin position="7"/>
        <end position="26"/>
    </location>
</feature>
<feature type="transmembrane region" description="Helical" evidence="1">
    <location>
        <begin position="38"/>
        <end position="56"/>
    </location>
</feature>
<dbReference type="AlphaFoldDB" id="A0A1G2Q617"/>